<accession>A0A165I7R6</accession>
<feature type="transmembrane region" description="Helical" evidence="2">
    <location>
        <begin position="72"/>
        <end position="94"/>
    </location>
</feature>
<feature type="region of interest" description="Disordered" evidence="1">
    <location>
        <begin position="526"/>
        <end position="546"/>
    </location>
</feature>
<dbReference type="InParanoid" id="A0A165I7R6"/>
<dbReference type="GeneID" id="28895337"/>
<evidence type="ECO:0000256" key="1">
    <source>
        <dbReference type="SAM" id="MobiDB-lite"/>
    </source>
</evidence>
<protein>
    <submittedName>
        <fullName evidence="3">Uncharacterized protein</fullName>
    </submittedName>
</protein>
<dbReference type="Pfam" id="PF11885">
    <property type="entry name" value="DUF3405"/>
    <property type="match status" value="1"/>
</dbReference>
<evidence type="ECO:0000313" key="4">
    <source>
        <dbReference type="Proteomes" id="UP000076632"/>
    </source>
</evidence>
<dbReference type="PANTHER" id="PTHR36205:SF3">
    <property type="entry name" value="MAJOR FACILITATOR SUPERFAMILY TRANSPORTER"/>
    <property type="match status" value="1"/>
</dbReference>
<feature type="region of interest" description="Disordered" evidence="1">
    <location>
        <begin position="290"/>
        <end position="318"/>
    </location>
</feature>
<dbReference type="AlphaFoldDB" id="A0A165I7R6"/>
<keyword evidence="2" id="KW-0472">Membrane</keyword>
<dbReference type="InterPro" id="IPR021822">
    <property type="entry name" value="DUF3405"/>
</dbReference>
<evidence type="ECO:0000313" key="3">
    <source>
        <dbReference type="EMBL" id="KZF24509.1"/>
    </source>
</evidence>
<organism evidence="3 4">
    <name type="scientific">Xylona heveae (strain CBS 132557 / TC161)</name>
    <dbReference type="NCBI Taxonomy" id="1328760"/>
    <lineage>
        <taxon>Eukaryota</taxon>
        <taxon>Fungi</taxon>
        <taxon>Dikarya</taxon>
        <taxon>Ascomycota</taxon>
        <taxon>Pezizomycotina</taxon>
        <taxon>Xylonomycetes</taxon>
        <taxon>Xylonales</taxon>
        <taxon>Xylonaceae</taxon>
        <taxon>Xylona</taxon>
    </lineage>
</organism>
<dbReference type="RefSeq" id="XP_018190064.1">
    <property type="nucleotide sequence ID" value="XM_018330200.1"/>
</dbReference>
<sequence>MAASKTLSWLSDKLNPGKVNLSLGSPKHYYDLIPGFDEEDVRSLSTRLQRLSPAASLSRRGFRRPALSSRPLRLIALAILLAVSLGVFLHLGFYPHSGSHRKRHYNWESYPRINGYYNGIRTIVNSSDYVAEYPASGEYTAAPAISTASGKPSLTSSAIPLATPFQPYPDYNSSEYLSQYHSVEECYLDEANTKQLPDVFVYPGIPQHQPAPQMGSYQELGIRDDVCFERFGRLGPYGIGYEEKMGGTGVGMKGDNDGSEIVWKKNGFVDWRGTKWGTLQKQCYERNKQRFPPAPTKTLGQRGSTTSDESVDQLNVRSDSDKKHLPRTVIVLRTWDSCKYPPHLLASIRAMITELSLKSGGEYDVHFLVHVKDNSIPIWASEEVYQEKLKKSLPEEFWDMATLWSEKQMELVYPPPFGKVFENKSGGGVHGVYRSSHFCMQYFASQHPEYDFFWNWEMDVRYSGHYYEFLDRISQWAKAQPRKGLWERNAKFYIPGYYGTFDNFTKVAEEEALIPDDNGDNIYINNPGLKTQKKHKGKSKTHGGNELLREQPRPVWGYVDFPGRQSLGESYDIKPPTTYAEDNYTWGVGEDADIITFNPLFDPDNTTWIFRNDVTGYNTSLPVPPRRVALITLSRFSRRLLMTMHAETYKLRHTMFTEMWPASCALIHGLKGVYAPHPVFFDRAWPPAELDHAFNGGRHHTAGGNVTSVFGVGEHNFQGSSFFYNAGFAGALWRRWLGFSENNEGGPKKEVNGTGRMCMRGVLVHPIKHDIGPDE</sequence>
<dbReference type="PANTHER" id="PTHR36205">
    <property type="entry name" value="CHROMOSOME 19, WHOLE GENOME SHOTGUN SEQUENCE"/>
    <property type="match status" value="1"/>
</dbReference>
<keyword evidence="2" id="KW-1133">Transmembrane helix</keyword>
<dbReference type="OrthoDB" id="3353407at2759"/>
<reference evidence="3 4" key="1">
    <citation type="journal article" date="2016" name="Fungal Biol.">
        <title>The genome of Xylona heveae provides a window into fungal endophytism.</title>
        <authorList>
            <person name="Gazis R."/>
            <person name="Kuo A."/>
            <person name="Riley R."/>
            <person name="LaButti K."/>
            <person name="Lipzen A."/>
            <person name="Lin J."/>
            <person name="Amirebrahimi M."/>
            <person name="Hesse C.N."/>
            <person name="Spatafora J.W."/>
            <person name="Henrissat B."/>
            <person name="Hainaut M."/>
            <person name="Grigoriev I.V."/>
            <person name="Hibbett D.S."/>
        </authorList>
    </citation>
    <scope>NUCLEOTIDE SEQUENCE [LARGE SCALE GENOMIC DNA]</scope>
    <source>
        <strain evidence="3 4">TC161</strain>
    </source>
</reference>
<keyword evidence="4" id="KW-1185">Reference proteome</keyword>
<dbReference type="OMA" id="SGHYYEF"/>
<feature type="compositionally biased region" description="Basic residues" evidence="1">
    <location>
        <begin position="531"/>
        <end position="541"/>
    </location>
</feature>
<dbReference type="EMBL" id="KV407456">
    <property type="protein sequence ID" value="KZF24509.1"/>
    <property type="molecule type" value="Genomic_DNA"/>
</dbReference>
<dbReference type="Proteomes" id="UP000076632">
    <property type="component" value="Unassembled WGS sequence"/>
</dbReference>
<keyword evidence="2" id="KW-0812">Transmembrane</keyword>
<name>A0A165I7R6_XYLHT</name>
<gene>
    <name evidence="3" type="ORF">L228DRAFT_218961</name>
</gene>
<evidence type="ECO:0000256" key="2">
    <source>
        <dbReference type="SAM" id="Phobius"/>
    </source>
</evidence>
<dbReference type="STRING" id="1328760.A0A165I7R6"/>
<proteinExistence type="predicted"/>
<feature type="compositionally biased region" description="Polar residues" evidence="1">
    <location>
        <begin position="298"/>
        <end position="317"/>
    </location>
</feature>